<dbReference type="EMBL" id="CAJHJT010000023">
    <property type="protein sequence ID" value="CAD7001936.1"/>
    <property type="molecule type" value="Genomic_DNA"/>
</dbReference>
<feature type="chain" id="PRO_5032852590" evidence="1">
    <location>
        <begin position="18"/>
        <end position="266"/>
    </location>
</feature>
<evidence type="ECO:0000256" key="1">
    <source>
        <dbReference type="SAM" id="SignalP"/>
    </source>
</evidence>
<accession>A0A811UW86</accession>
<proteinExistence type="predicted"/>
<reference evidence="2" key="1">
    <citation type="submission" date="2020-11" db="EMBL/GenBank/DDBJ databases">
        <authorList>
            <person name="Whitehead M."/>
        </authorList>
    </citation>
    <scope>NUCLEOTIDE SEQUENCE</scope>
    <source>
        <strain evidence="2">EGII</strain>
    </source>
</reference>
<comment type="caution">
    <text evidence="2">The sequence shown here is derived from an EMBL/GenBank/DDBJ whole genome shotgun (WGS) entry which is preliminary data.</text>
</comment>
<protein>
    <submittedName>
        <fullName evidence="2">(Mediterranean fruit fly) hypothetical protein</fullName>
    </submittedName>
</protein>
<feature type="signal peptide" evidence="1">
    <location>
        <begin position="1"/>
        <end position="17"/>
    </location>
</feature>
<name>A0A811UW86_CERCA</name>
<gene>
    <name evidence="2" type="ORF">CCAP1982_LOCUS10423</name>
</gene>
<dbReference type="AlphaFoldDB" id="A0A811UW86"/>
<sequence length="266" mass="29936">MYIYICCNFSVVVVVLAVEAPRPWTWGLHNFDEVTYSIVSNAKRLVSSLLIHPKNEPVVMEELEFNFGTPKLLIKVKMIFRQFMKVAWNKFWGYQTGPASEQFEWSRFDANMAPFPTVQTSTEWVNGLAKVDSVITSMHTPPVIASDSRNGHLLNCHDGRRDTCLYKILPVILLEAQANVKVYTLLEEGSSVTLLQEAVGNAIGVNRCHYNDLDNSHVSITEMTVHAGPDEPIAYQVRMGSIWLSTVSQCICPMPTCSKVTYTRAT</sequence>
<organism evidence="2 3">
    <name type="scientific">Ceratitis capitata</name>
    <name type="common">Mediterranean fruit fly</name>
    <name type="synonym">Tephritis capitata</name>
    <dbReference type="NCBI Taxonomy" id="7213"/>
    <lineage>
        <taxon>Eukaryota</taxon>
        <taxon>Metazoa</taxon>
        <taxon>Ecdysozoa</taxon>
        <taxon>Arthropoda</taxon>
        <taxon>Hexapoda</taxon>
        <taxon>Insecta</taxon>
        <taxon>Pterygota</taxon>
        <taxon>Neoptera</taxon>
        <taxon>Endopterygota</taxon>
        <taxon>Diptera</taxon>
        <taxon>Brachycera</taxon>
        <taxon>Muscomorpha</taxon>
        <taxon>Tephritoidea</taxon>
        <taxon>Tephritidae</taxon>
        <taxon>Ceratitis</taxon>
        <taxon>Ceratitis</taxon>
    </lineage>
</organism>
<dbReference type="Proteomes" id="UP000606786">
    <property type="component" value="Unassembled WGS sequence"/>
</dbReference>
<evidence type="ECO:0000313" key="3">
    <source>
        <dbReference type="Proteomes" id="UP000606786"/>
    </source>
</evidence>
<keyword evidence="1" id="KW-0732">Signal</keyword>
<evidence type="ECO:0000313" key="2">
    <source>
        <dbReference type="EMBL" id="CAD7001936.1"/>
    </source>
</evidence>
<keyword evidence="3" id="KW-1185">Reference proteome</keyword>